<keyword evidence="6" id="KW-0732">Signal</keyword>
<dbReference type="Pfam" id="PF08031">
    <property type="entry name" value="BBE"/>
    <property type="match status" value="1"/>
</dbReference>
<dbReference type="SUPFAM" id="SSF56176">
    <property type="entry name" value="FAD-binding/transporter-associated domain-like"/>
    <property type="match status" value="1"/>
</dbReference>
<dbReference type="PANTHER" id="PTHR42973:SF39">
    <property type="entry name" value="FAD-BINDING PCMH-TYPE DOMAIN-CONTAINING PROTEIN"/>
    <property type="match status" value="1"/>
</dbReference>
<dbReference type="Pfam" id="PF01565">
    <property type="entry name" value="FAD_binding_4"/>
    <property type="match status" value="1"/>
</dbReference>
<dbReference type="GO" id="GO:0071949">
    <property type="term" value="F:FAD binding"/>
    <property type="evidence" value="ECO:0007669"/>
    <property type="project" value="InterPro"/>
</dbReference>
<accession>A0A9P8A0A0</accession>
<evidence type="ECO:0000256" key="4">
    <source>
        <dbReference type="ARBA" id="ARBA00022827"/>
    </source>
</evidence>
<keyword evidence="4" id="KW-0274">FAD</keyword>
<comment type="cofactor">
    <cofactor evidence="1">
        <name>FAD</name>
        <dbReference type="ChEBI" id="CHEBI:57692"/>
    </cofactor>
</comment>
<dbReference type="InterPro" id="IPR016166">
    <property type="entry name" value="FAD-bd_PCMH"/>
</dbReference>
<keyword evidence="3" id="KW-0285">Flavoprotein</keyword>
<dbReference type="InterPro" id="IPR016169">
    <property type="entry name" value="FAD-bd_PCMH_sub2"/>
</dbReference>
<dbReference type="PROSITE" id="PS51387">
    <property type="entry name" value="FAD_PCMH"/>
    <property type="match status" value="1"/>
</dbReference>
<dbReference type="InterPro" id="IPR050416">
    <property type="entry name" value="FAD-linked_Oxidoreductase"/>
</dbReference>
<dbReference type="Gene3D" id="3.40.462.20">
    <property type="match status" value="1"/>
</dbReference>
<evidence type="ECO:0000313" key="9">
    <source>
        <dbReference type="Proteomes" id="UP000717515"/>
    </source>
</evidence>
<dbReference type="InterPro" id="IPR006093">
    <property type="entry name" value="Oxy_OxRdtase_FAD_BS"/>
</dbReference>
<feature type="domain" description="FAD-binding PCMH-type" evidence="7">
    <location>
        <begin position="81"/>
        <end position="253"/>
    </location>
</feature>
<dbReference type="PROSITE" id="PS00862">
    <property type="entry name" value="OX2_COVAL_FAD"/>
    <property type="match status" value="1"/>
</dbReference>
<evidence type="ECO:0000313" key="8">
    <source>
        <dbReference type="EMBL" id="KAG9322303.1"/>
    </source>
</evidence>
<organism evidence="8 9">
    <name type="scientific">Mortierella alpina</name>
    <name type="common">Oleaginous fungus</name>
    <name type="synonym">Mortierella renispora</name>
    <dbReference type="NCBI Taxonomy" id="64518"/>
    <lineage>
        <taxon>Eukaryota</taxon>
        <taxon>Fungi</taxon>
        <taxon>Fungi incertae sedis</taxon>
        <taxon>Mucoromycota</taxon>
        <taxon>Mortierellomycotina</taxon>
        <taxon>Mortierellomycetes</taxon>
        <taxon>Mortierellales</taxon>
        <taxon>Mortierellaceae</taxon>
        <taxon>Mortierella</taxon>
    </lineage>
</organism>
<dbReference type="AlphaFoldDB" id="A0A9P8A0A0"/>
<feature type="chain" id="PRO_5040388142" description="FAD-binding PCMH-type domain-containing protein" evidence="6">
    <location>
        <begin position="28"/>
        <end position="523"/>
    </location>
</feature>
<evidence type="ECO:0000259" key="7">
    <source>
        <dbReference type="PROSITE" id="PS51387"/>
    </source>
</evidence>
<dbReference type="Proteomes" id="UP000717515">
    <property type="component" value="Unassembled WGS sequence"/>
</dbReference>
<dbReference type="EMBL" id="JAIFTL010000155">
    <property type="protein sequence ID" value="KAG9322303.1"/>
    <property type="molecule type" value="Genomic_DNA"/>
</dbReference>
<reference evidence="8" key="1">
    <citation type="submission" date="2021-07" db="EMBL/GenBank/DDBJ databases">
        <title>Draft genome of Mortierella alpina, strain LL118, isolated from an aspen leaf litter sample.</title>
        <authorList>
            <person name="Yang S."/>
            <person name="Vinatzer B.A."/>
        </authorList>
    </citation>
    <scope>NUCLEOTIDE SEQUENCE</scope>
    <source>
        <strain evidence="8">LL118</strain>
    </source>
</reference>
<dbReference type="InterPro" id="IPR012951">
    <property type="entry name" value="BBE"/>
</dbReference>
<dbReference type="Gene3D" id="3.30.465.10">
    <property type="match status" value="1"/>
</dbReference>
<comment type="similarity">
    <text evidence="2">Belongs to the oxygen-dependent FAD-linked oxidoreductase family.</text>
</comment>
<gene>
    <name evidence="8" type="ORF">KVV02_002236</name>
</gene>
<protein>
    <recommendedName>
        <fullName evidence="7">FAD-binding PCMH-type domain-containing protein</fullName>
    </recommendedName>
</protein>
<proteinExistence type="inferred from homology"/>
<keyword evidence="5" id="KW-0560">Oxidoreductase</keyword>
<dbReference type="GO" id="GO:0016491">
    <property type="term" value="F:oxidoreductase activity"/>
    <property type="evidence" value="ECO:0007669"/>
    <property type="project" value="UniProtKB-KW"/>
</dbReference>
<evidence type="ECO:0000256" key="1">
    <source>
        <dbReference type="ARBA" id="ARBA00001974"/>
    </source>
</evidence>
<name>A0A9P8A0A0_MORAP</name>
<dbReference type="InterPro" id="IPR006094">
    <property type="entry name" value="Oxid_FAD_bind_N"/>
</dbReference>
<comment type="caution">
    <text evidence="8">The sequence shown here is derived from an EMBL/GenBank/DDBJ whole genome shotgun (WGS) entry which is preliminary data.</text>
</comment>
<dbReference type="InterPro" id="IPR036318">
    <property type="entry name" value="FAD-bd_PCMH-like_sf"/>
</dbReference>
<evidence type="ECO:0000256" key="6">
    <source>
        <dbReference type="SAM" id="SignalP"/>
    </source>
</evidence>
<feature type="signal peptide" evidence="6">
    <location>
        <begin position="1"/>
        <end position="27"/>
    </location>
</feature>
<evidence type="ECO:0000256" key="2">
    <source>
        <dbReference type="ARBA" id="ARBA00005466"/>
    </source>
</evidence>
<evidence type="ECO:0000256" key="3">
    <source>
        <dbReference type="ARBA" id="ARBA00022630"/>
    </source>
</evidence>
<evidence type="ECO:0000256" key="5">
    <source>
        <dbReference type="ARBA" id="ARBA00023002"/>
    </source>
</evidence>
<sequence length="523" mass="56298">MRFQARSSSSGGGASALILLVAQLSNALHLPAPAALHPRQDLTPLSANSTLLACLQPLGSKVLERETPNFEKNRWAFDYRYTFKPEVVIMATSTADVQTAVKCAKASKVAVAPRSGGHSYEGYSIGGQDGSVVIDLSAFSSVVVSGKKAKVGAGVRLGPLYYELHKQGGWTINAGTCPTVGIGGHVLGGGFGMLGRKYGLMLDRVVEMELVNANGDLLTASASKNGDLFYALRGAGGGSYGVVTSFTILPIKPAKKVTSFAYSWNYEELAQVLKAYVTYANWRDMGLGYSVTADGVGLSGLFQGPQAQQAAAMAPFLKLVPKPNATDVRETSNIESVLRFAYMYNDPTDIEALNMKGSFKPGDSHYTKGKSLVFPSALKNSTIALLAKWGDKVPEGSSANYILIDRWGGAIEKVPVDATSFVHRNAHTVIQFVTEWDGNPDAVPGTPDCKACLDLMNEMYSDFLADYKANYGPVVHGYQNYIDSEIPNWQAAYYGSAFSRLKQIKAKTDPENVFRFPMSIPLK</sequence>
<dbReference type="PANTHER" id="PTHR42973">
    <property type="entry name" value="BINDING OXIDOREDUCTASE, PUTATIVE (AFU_ORTHOLOGUE AFUA_1G17690)-RELATED"/>
    <property type="match status" value="1"/>
</dbReference>